<dbReference type="Proteomes" id="UP000236743">
    <property type="component" value="Unassembled WGS sequence"/>
</dbReference>
<protein>
    <submittedName>
        <fullName evidence="3">(3S)-malyl-CoA thioesterase</fullName>
    </submittedName>
</protein>
<dbReference type="Pfam" id="PF13279">
    <property type="entry name" value="4HBT_2"/>
    <property type="match status" value="1"/>
</dbReference>
<reference evidence="3 4" key="1">
    <citation type="submission" date="2016-10" db="EMBL/GenBank/DDBJ databases">
        <authorList>
            <person name="de Groot N.N."/>
        </authorList>
    </citation>
    <scope>NUCLEOTIDE SEQUENCE [LARGE SCALE GENOMIC DNA]</scope>
    <source>
        <strain evidence="3 4">DSM 26656</strain>
    </source>
</reference>
<evidence type="ECO:0000256" key="2">
    <source>
        <dbReference type="ARBA" id="ARBA00022801"/>
    </source>
</evidence>
<dbReference type="GO" id="GO:0047617">
    <property type="term" value="F:fatty acyl-CoA hydrolase activity"/>
    <property type="evidence" value="ECO:0007669"/>
    <property type="project" value="TreeGrafter"/>
</dbReference>
<dbReference type="AlphaFoldDB" id="A0A1H6ASZ2"/>
<keyword evidence="2" id="KW-0378">Hydrolase</keyword>
<organism evidence="3 4">
    <name type="scientific">Bosea lathyri</name>
    <dbReference type="NCBI Taxonomy" id="1036778"/>
    <lineage>
        <taxon>Bacteria</taxon>
        <taxon>Pseudomonadati</taxon>
        <taxon>Pseudomonadota</taxon>
        <taxon>Alphaproteobacteria</taxon>
        <taxon>Hyphomicrobiales</taxon>
        <taxon>Boseaceae</taxon>
        <taxon>Bosea</taxon>
    </lineage>
</organism>
<evidence type="ECO:0000313" key="4">
    <source>
        <dbReference type="Proteomes" id="UP000236743"/>
    </source>
</evidence>
<comment type="similarity">
    <text evidence="1">Belongs to the 4-hydroxybenzoyl-CoA thioesterase family.</text>
</comment>
<evidence type="ECO:0000256" key="1">
    <source>
        <dbReference type="ARBA" id="ARBA00005953"/>
    </source>
</evidence>
<dbReference type="SUPFAM" id="SSF54637">
    <property type="entry name" value="Thioesterase/thiol ester dehydrase-isomerase"/>
    <property type="match status" value="1"/>
</dbReference>
<sequence>MYDRYSRMNQRQPRLARADFSLFRPVPTRWHDNDVFGHVNNVVYYAWFDTAVNAWLIERGFLDPASSAVIGLVVETTCTYFESVAFPETVEIGLGVDRLGTSSVTYRLGIFREGAGQAAAQGRFTHVYVERTTQKPVAIPAPLRAALEGLTSSGERR</sequence>
<dbReference type="PANTHER" id="PTHR31793:SF27">
    <property type="entry name" value="NOVEL THIOESTERASE SUPERFAMILY DOMAIN AND SAPOSIN A-TYPE DOMAIN CONTAINING PROTEIN (0610012H03RIK)"/>
    <property type="match status" value="1"/>
</dbReference>
<gene>
    <name evidence="3" type="ORF">SAMN04488115_106126</name>
</gene>
<keyword evidence="4" id="KW-1185">Reference proteome</keyword>
<dbReference type="Gene3D" id="3.10.129.10">
    <property type="entry name" value="Hotdog Thioesterase"/>
    <property type="match status" value="1"/>
</dbReference>
<dbReference type="InterPro" id="IPR050563">
    <property type="entry name" value="4-hydroxybenzoyl-CoA_TE"/>
</dbReference>
<dbReference type="InterPro" id="IPR029069">
    <property type="entry name" value="HotDog_dom_sf"/>
</dbReference>
<evidence type="ECO:0000313" key="3">
    <source>
        <dbReference type="EMBL" id="SEG51803.1"/>
    </source>
</evidence>
<dbReference type="CDD" id="cd00586">
    <property type="entry name" value="4HBT"/>
    <property type="match status" value="1"/>
</dbReference>
<proteinExistence type="inferred from homology"/>
<dbReference type="EMBL" id="FNUY01000006">
    <property type="protein sequence ID" value="SEG51803.1"/>
    <property type="molecule type" value="Genomic_DNA"/>
</dbReference>
<accession>A0A1H6ASZ2</accession>
<dbReference type="PANTHER" id="PTHR31793">
    <property type="entry name" value="4-HYDROXYBENZOYL-COA THIOESTERASE FAMILY MEMBER"/>
    <property type="match status" value="1"/>
</dbReference>
<name>A0A1H6ASZ2_9HYPH</name>